<feature type="compositionally biased region" description="Basic and acidic residues" evidence="1">
    <location>
        <begin position="11"/>
        <end position="22"/>
    </location>
</feature>
<sequence length="162" mass="17592">MSGGKRVSGRSPRDGRGAHHDETLPDHLFRWSEALSRRLAHEMGVAADPALAGLTGRRARLLQLIPPDGLRASELADRARTTRQALGQLVDVLEGMGLVESVTDPADARVRLVRRNPAGEAASAEVTRAIAAAEQALRDDVGARRYDAMVETMRRLARDVEL</sequence>
<dbReference type="PROSITE" id="PS50995">
    <property type="entry name" value="HTH_MARR_2"/>
    <property type="match status" value="1"/>
</dbReference>
<keyword evidence="4" id="KW-1185">Reference proteome</keyword>
<dbReference type="EMBL" id="RBXT01000001">
    <property type="protein sequence ID" value="RKT78312.1"/>
    <property type="molecule type" value="Genomic_DNA"/>
</dbReference>
<dbReference type="GO" id="GO:0003677">
    <property type="term" value="F:DNA binding"/>
    <property type="evidence" value="ECO:0007669"/>
    <property type="project" value="UniProtKB-KW"/>
</dbReference>
<protein>
    <submittedName>
        <fullName evidence="3">DNA-binding MarR family transcriptional regulator</fullName>
    </submittedName>
</protein>
<dbReference type="GO" id="GO:0006950">
    <property type="term" value="P:response to stress"/>
    <property type="evidence" value="ECO:0007669"/>
    <property type="project" value="TreeGrafter"/>
</dbReference>
<dbReference type="InterPro" id="IPR036388">
    <property type="entry name" value="WH-like_DNA-bd_sf"/>
</dbReference>
<dbReference type="PANTHER" id="PTHR33164:SF43">
    <property type="entry name" value="HTH-TYPE TRANSCRIPTIONAL REPRESSOR YETL"/>
    <property type="match status" value="1"/>
</dbReference>
<name>A0A495XWH3_9MICO</name>
<dbReference type="PANTHER" id="PTHR33164">
    <property type="entry name" value="TRANSCRIPTIONAL REGULATOR, MARR FAMILY"/>
    <property type="match status" value="1"/>
</dbReference>
<proteinExistence type="predicted"/>
<comment type="caution">
    <text evidence="3">The sequence shown here is derived from an EMBL/GenBank/DDBJ whole genome shotgun (WGS) entry which is preliminary data.</text>
</comment>
<feature type="region of interest" description="Disordered" evidence="1">
    <location>
        <begin position="1"/>
        <end position="22"/>
    </location>
</feature>
<dbReference type="Gene3D" id="1.10.10.10">
    <property type="entry name" value="Winged helix-like DNA-binding domain superfamily/Winged helix DNA-binding domain"/>
    <property type="match status" value="1"/>
</dbReference>
<evidence type="ECO:0000259" key="2">
    <source>
        <dbReference type="PROSITE" id="PS50995"/>
    </source>
</evidence>
<reference evidence="3 4" key="1">
    <citation type="submission" date="2018-10" db="EMBL/GenBank/DDBJ databases">
        <title>Sequencing the genomes of 1000 actinobacteria strains.</title>
        <authorList>
            <person name="Klenk H.-P."/>
        </authorList>
    </citation>
    <scope>NUCLEOTIDE SEQUENCE [LARGE SCALE GENOMIC DNA]</scope>
    <source>
        <strain evidence="3 4">DSM 44267</strain>
    </source>
</reference>
<dbReference type="InterPro" id="IPR000835">
    <property type="entry name" value="HTH_MarR-typ"/>
</dbReference>
<organism evidence="3 4">
    <name type="scientific">Terracoccus luteus</name>
    <dbReference type="NCBI Taxonomy" id="53356"/>
    <lineage>
        <taxon>Bacteria</taxon>
        <taxon>Bacillati</taxon>
        <taxon>Actinomycetota</taxon>
        <taxon>Actinomycetes</taxon>
        <taxon>Micrococcales</taxon>
        <taxon>Intrasporangiaceae</taxon>
        <taxon>Terracoccus</taxon>
    </lineage>
</organism>
<evidence type="ECO:0000313" key="4">
    <source>
        <dbReference type="Proteomes" id="UP000278440"/>
    </source>
</evidence>
<dbReference type="GO" id="GO:0003700">
    <property type="term" value="F:DNA-binding transcription factor activity"/>
    <property type="evidence" value="ECO:0007669"/>
    <property type="project" value="InterPro"/>
</dbReference>
<dbReference type="OrthoDB" id="122135at2"/>
<dbReference type="Pfam" id="PF12802">
    <property type="entry name" value="MarR_2"/>
    <property type="match status" value="1"/>
</dbReference>
<keyword evidence="3" id="KW-0238">DNA-binding</keyword>
<dbReference type="InterPro" id="IPR036390">
    <property type="entry name" value="WH_DNA-bd_sf"/>
</dbReference>
<dbReference type="InterPro" id="IPR039422">
    <property type="entry name" value="MarR/SlyA-like"/>
</dbReference>
<dbReference type="SUPFAM" id="SSF46785">
    <property type="entry name" value="Winged helix' DNA-binding domain"/>
    <property type="match status" value="1"/>
</dbReference>
<dbReference type="Proteomes" id="UP000278440">
    <property type="component" value="Unassembled WGS sequence"/>
</dbReference>
<accession>A0A495XWH3</accession>
<dbReference type="AlphaFoldDB" id="A0A495XWH3"/>
<feature type="domain" description="HTH marR-type" evidence="2">
    <location>
        <begin position="21"/>
        <end position="158"/>
    </location>
</feature>
<evidence type="ECO:0000313" key="3">
    <source>
        <dbReference type="EMBL" id="RKT78312.1"/>
    </source>
</evidence>
<evidence type="ECO:0000256" key="1">
    <source>
        <dbReference type="SAM" id="MobiDB-lite"/>
    </source>
</evidence>
<dbReference type="RefSeq" id="WP_147431535.1">
    <property type="nucleotide sequence ID" value="NZ_RBXT01000001.1"/>
</dbReference>
<gene>
    <name evidence="3" type="ORF">DFJ68_1755</name>
</gene>